<protein>
    <submittedName>
        <fullName evidence="2">Uncharacterized protein</fullName>
    </submittedName>
</protein>
<name>A0A5D3ASI6_9TREE</name>
<proteinExistence type="predicted"/>
<evidence type="ECO:0000313" key="2">
    <source>
        <dbReference type="EMBL" id="TYJ54467.1"/>
    </source>
</evidence>
<evidence type="ECO:0000313" key="3">
    <source>
        <dbReference type="Proteomes" id="UP000322245"/>
    </source>
</evidence>
<organism evidence="2 3">
    <name type="scientific">Cryptococcus floricola</name>
    <dbReference type="NCBI Taxonomy" id="2591691"/>
    <lineage>
        <taxon>Eukaryota</taxon>
        <taxon>Fungi</taxon>
        <taxon>Dikarya</taxon>
        <taxon>Basidiomycota</taxon>
        <taxon>Agaricomycotina</taxon>
        <taxon>Tremellomycetes</taxon>
        <taxon>Tremellales</taxon>
        <taxon>Cryptococcaceae</taxon>
        <taxon>Cryptococcus</taxon>
    </lineage>
</organism>
<accession>A0A5D3ASI6</accession>
<evidence type="ECO:0000256" key="1">
    <source>
        <dbReference type="SAM" id="SignalP"/>
    </source>
</evidence>
<dbReference type="Proteomes" id="UP000322245">
    <property type="component" value="Unassembled WGS sequence"/>
</dbReference>
<sequence length="68" mass="8068">MAAFYFLLVVQSLMRPSLIATILLPQQYQNRLRDDQARAWGWVVKKQAAQRPLSKPFLRYRLDDYVVL</sequence>
<comment type="caution">
    <text evidence="2">The sequence shown here is derived from an EMBL/GenBank/DDBJ whole genome shotgun (WGS) entry which is preliminary data.</text>
</comment>
<keyword evidence="3" id="KW-1185">Reference proteome</keyword>
<reference evidence="2 3" key="1">
    <citation type="submission" date="2017-05" db="EMBL/GenBank/DDBJ databases">
        <title>The Genome Sequence of Tsuchiyaea wingfieldii DSM 27421.</title>
        <authorList>
            <person name="Cuomo C."/>
            <person name="Passer A."/>
            <person name="Billmyre B."/>
            <person name="Heitman J."/>
        </authorList>
    </citation>
    <scope>NUCLEOTIDE SEQUENCE [LARGE SCALE GENOMIC DNA]</scope>
    <source>
        <strain evidence="2 3">DSM 27421</strain>
    </source>
</reference>
<feature type="signal peptide" evidence="1">
    <location>
        <begin position="1"/>
        <end position="19"/>
    </location>
</feature>
<keyword evidence="1" id="KW-0732">Signal</keyword>
<gene>
    <name evidence="2" type="ORF">B9479_004884</name>
</gene>
<dbReference type="AlphaFoldDB" id="A0A5D3ASI6"/>
<feature type="chain" id="PRO_5022819280" evidence="1">
    <location>
        <begin position="20"/>
        <end position="68"/>
    </location>
</feature>
<dbReference type="EMBL" id="NIDF01000060">
    <property type="protein sequence ID" value="TYJ54467.1"/>
    <property type="molecule type" value="Genomic_DNA"/>
</dbReference>